<proteinExistence type="predicted"/>
<dbReference type="AlphaFoldDB" id="A0A9K3P8B8"/>
<evidence type="ECO:0000313" key="1">
    <source>
        <dbReference type="EMBL" id="KAG7337256.1"/>
    </source>
</evidence>
<dbReference type="Proteomes" id="UP000693970">
    <property type="component" value="Unassembled WGS sequence"/>
</dbReference>
<dbReference type="GO" id="GO:0016301">
    <property type="term" value="F:kinase activity"/>
    <property type="evidence" value="ECO:0007669"/>
    <property type="project" value="UniProtKB-KW"/>
</dbReference>
<organism evidence="1 2">
    <name type="scientific">Nitzschia inconspicua</name>
    <dbReference type="NCBI Taxonomy" id="303405"/>
    <lineage>
        <taxon>Eukaryota</taxon>
        <taxon>Sar</taxon>
        <taxon>Stramenopiles</taxon>
        <taxon>Ochrophyta</taxon>
        <taxon>Bacillariophyta</taxon>
        <taxon>Bacillariophyceae</taxon>
        <taxon>Bacillariophycidae</taxon>
        <taxon>Bacillariales</taxon>
        <taxon>Bacillariaceae</taxon>
        <taxon>Nitzschia</taxon>
    </lineage>
</organism>
<comment type="caution">
    <text evidence="1">The sequence shown here is derived from an EMBL/GenBank/DDBJ whole genome shotgun (WGS) entry which is preliminary data.</text>
</comment>
<gene>
    <name evidence="1" type="ORF">IV203_006728</name>
</gene>
<reference evidence="1" key="2">
    <citation type="submission" date="2021-04" db="EMBL/GenBank/DDBJ databases">
        <authorList>
            <person name="Podell S."/>
        </authorList>
    </citation>
    <scope>NUCLEOTIDE SEQUENCE</scope>
    <source>
        <strain evidence="1">Hildebrandi</strain>
    </source>
</reference>
<keyword evidence="2" id="KW-1185">Reference proteome</keyword>
<protein>
    <submittedName>
        <fullName evidence="1">Fructose transport system kinase</fullName>
    </submittedName>
</protein>
<dbReference type="OrthoDB" id="10034502at2759"/>
<evidence type="ECO:0000313" key="2">
    <source>
        <dbReference type="Proteomes" id="UP000693970"/>
    </source>
</evidence>
<keyword evidence="1" id="KW-0418">Kinase</keyword>
<reference evidence="1" key="1">
    <citation type="journal article" date="2021" name="Sci. Rep.">
        <title>Diploid genomic architecture of Nitzschia inconspicua, an elite biomass production diatom.</title>
        <authorList>
            <person name="Oliver A."/>
            <person name="Podell S."/>
            <person name="Pinowska A."/>
            <person name="Traller J.C."/>
            <person name="Smith S.R."/>
            <person name="McClure R."/>
            <person name="Beliaev A."/>
            <person name="Bohutskyi P."/>
            <person name="Hill E.A."/>
            <person name="Rabines A."/>
            <person name="Zheng H."/>
            <person name="Allen L.Z."/>
            <person name="Kuo A."/>
            <person name="Grigoriev I.V."/>
            <person name="Allen A.E."/>
            <person name="Hazlebeck D."/>
            <person name="Allen E.E."/>
        </authorList>
    </citation>
    <scope>NUCLEOTIDE SEQUENCE</scope>
    <source>
        <strain evidence="1">Hildebrandi</strain>
    </source>
</reference>
<accession>A0A9K3P8B8</accession>
<name>A0A9K3P8B8_9STRA</name>
<sequence>MEPDAANIIKQLAKISNPSRPLMVGVVGIPGSGKSTSCEILAAFLEDEVDAMVMPMDGYHYSLEQLATFPDADDKIYRRGATDTFDPASLARDLERIAHGTEDEIYIPDLIMRWGSSSKPACIPTQQA</sequence>
<keyword evidence="1" id="KW-0808">Transferase</keyword>
<dbReference type="EMBL" id="JAGRRH010000090">
    <property type="protein sequence ID" value="KAG7337256.1"/>
    <property type="molecule type" value="Genomic_DNA"/>
</dbReference>